<accession>A0ABS2R3F7</accession>
<feature type="signal peptide" evidence="3">
    <location>
        <begin position="1"/>
        <end position="30"/>
    </location>
</feature>
<proteinExistence type="predicted"/>
<feature type="compositionally biased region" description="Low complexity" evidence="1">
    <location>
        <begin position="338"/>
        <end position="349"/>
    </location>
</feature>
<evidence type="ECO:0000256" key="1">
    <source>
        <dbReference type="SAM" id="MobiDB-lite"/>
    </source>
</evidence>
<organism evidence="5 6">
    <name type="scientific">Siminovitchia thermophila</name>
    <dbReference type="NCBI Taxonomy" id="1245522"/>
    <lineage>
        <taxon>Bacteria</taxon>
        <taxon>Bacillati</taxon>
        <taxon>Bacillota</taxon>
        <taxon>Bacilli</taxon>
        <taxon>Bacillales</taxon>
        <taxon>Bacillaceae</taxon>
        <taxon>Siminovitchia</taxon>
    </lineage>
</organism>
<keyword evidence="3" id="KW-0732">Signal</keyword>
<dbReference type="Proteomes" id="UP000823485">
    <property type="component" value="Unassembled WGS sequence"/>
</dbReference>
<name>A0ABS2R3F7_9BACI</name>
<dbReference type="InterPro" id="IPR013783">
    <property type="entry name" value="Ig-like_fold"/>
</dbReference>
<evidence type="ECO:0000259" key="4">
    <source>
        <dbReference type="Pfam" id="PF16403"/>
    </source>
</evidence>
<feature type="region of interest" description="Disordered" evidence="1">
    <location>
        <begin position="281"/>
        <end position="362"/>
    </location>
</feature>
<feature type="domain" description="Pesticidal crystal protein Cry22Aa Ig-like" evidence="4">
    <location>
        <begin position="209"/>
        <end position="280"/>
    </location>
</feature>
<feature type="transmembrane region" description="Helical" evidence="2">
    <location>
        <begin position="370"/>
        <end position="390"/>
    </location>
</feature>
<feature type="chain" id="PRO_5046266799" description="Pesticidal crystal protein Cry22Aa Ig-like domain-containing protein" evidence="3">
    <location>
        <begin position="31"/>
        <end position="396"/>
    </location>
</feature>
<protein>
    <recommendedName>
        <fullName evidence="4">Pesticidal crystal protein Cry22Aa Ig-like domain-containing protein</fullName>
    </recommendedName>
</protein>
<gene>
    <name evidence="5" type="ORF">JOC94_001149</name>
</gene>
<evidence type="ECO:0000256" key="2">
    <source>
        <dbReference type="SAM" id="Phobius"/>
    </source>
</evidence>
<dbReference type="RefSeq" id="WP_077109938.1">
    <property type="nucleotide sequence ID" value="NZ_JAFBFH010000005.1"/>
</dbReference>
<evidence type="ECO:0000256" key="3">
    <source>
        <dbReference type="SAM" id="SignalP"/>
    </source>
</evidence>
<sequence>MSKIAKKLTIMILSMICVFFYSGGMIAAHAQQATKSFNYVCVAKTSIAGDILIDMKVTPTVTVPDKVNPNQQFSVSDIETAIEVDVTGSLAPLKGLINPFNGHVQQFHLQAANETVNVVGAAGVAIPETPFDNDAPFIPFRISANDASYTAGNEDINIHVGEIKAEIHAKLGTTPVNLPVTCTPPEDTLLTTVKVEETEAEVDQEAPVITLNGDNPMTLKVGETYNEPGATAKDNVDGDLSEQIQISGEVNTQKAGKYNVTYSVTDKAGNKGTATRTVYVEEAADPGDGEKPGDGDKPGGGEKPGDGEKPRDGQKPGDGEKPGDRQKPGNDNKPREQNGTNVGAGNNNNDPPKLGGTSKGGVLPNTATNIPLSLLTGAILIALGGSFHFLRKYIFN</sequence>
<dbReference type="Gene3D" id="2.60.40.10">
    <property type="entry name" value="Immunoglobulins"/>
    <property type="match status" value="1"/>
</dbReference>
<reference evidence="5 6" key="1">
    <citation type="submission" date="2021-01" db="EMBL/GenBank/DDBJ databases">
        <title>Genomic Encyclopedia of Type Strains, Phase IV (KMG-IV): sequencing the most valuable type-strain genomes for metagenomic binning, comparative biology and taxonomic classification.</title>
        <authorList>
            <person name="Goeker M."/>
        </authorList>
    </citation>
    <scope>NUCLEOTIDE SEQUENCE [LARGE SCALE GENOMIC DNA]</scope>
    <source>
        <strain evidence="5 6">DSM 105453</strain>
    </source>
</reference>
<evidence type="ECO:0000313" key="6">
    <source>
        <dbReference type="Proteomes" id="UP000823485"/>
    </source>
</evidence>
<dbReference type="Pfam" id="PF16403">
    <property type="entry name" value="Bact_surface_Ig-like"/>
    <property type="match status" value="1"/>
</dbReference>
<dbReference type="InterPro" id="IPR032179">
    <property type="entry name" value="Cry22Aa_Ig-like"/>
</dbReference>
<keyword evidence="2" id="KW-1133">Transmembrane helix</keyword>
<keyword evidence="2" id="KW-0812">Transmembrane</keyword>
<keyword evidence="2" id="KW-0472">Membrane</keyword>
<keyword evidence="6" id="KW-1185">Reference proteome</keyword>
<evidence type="ECO:0000313" key="5">
    <source>
        <dbReference type="EMBL" id="MBM7714177.1"/>
    </source>
</evidence>
<feature type="compositionally biased region" description="Basic and acidic residues" evidence="1">
    <location>
        <begin position="288"/>
        <end position="336"/>
    </location>
</feature>
<comment type="caution">
    <text evidence="5">The sequence shown here is derived from an EMBL/GenBank/DDBJ whole genome shotgun (WGS) entry which is preliminary data.</text>
</comment>
<dbReference type="EMBL" id="JAFBFH010000005">
    <property type="protein sequence ID" value="MBM7714177.1"/>
    <property type="molecule type" value="Genomic_DNA"/>
</dbReference>